<reference evidence="1 2" key="1">
    <citation type="submission" date="2014-04" db="EMBL/GenBank/DDBJ databases">
        <title>Evolutionary Origins and Diversification of the Mycorrhizal Mutualists.</title>
        <authorList>
            <consortium name="DOE Joint Genome Institute"/>
            <consortium name="Mycorrhizal Genomics Consortium"/>
            <person name="Kohler A."/>
            <person name="Kuo A."/>
            <person name="Nagy L.G."/>
            <person name="Floudas D."/>
            <person name="Copeland A."/>
            <person name="Barry K.W."/>
            <person name="Cichocki N."/>
            <person name="Veneault-Fourrey C."/>
            <person name="LaButti K."/>
            <person name="Lindquist E.A."/>
            <person name="Lipzen A."/>
            <person name="Lundell T."/>
            <person name="Morin E."/>
            <person name="Murat C."/>
            <person name="Riley R."/>
            <person name="Ohm R."/>
            <person name="Sun H."/>
            <person name="Tunlid A."/>
            <person name="Henrissat B."/>
            <person name="Grigoriev I.V."/>
            <person name="Hibbett D.S."/>
            <person name="Martin F."/>
        </authorList>
    </citation>
    <scope>NUCLEOTIDE SEQUENCE [LARGE SCALE GENOMIC DNA]</scope>
    <source>
        <strain evidence="1 2">Koide BX008</strain>
    </source>
</reference>
<dbReference type="InParanoid" id="A0A0C2WPF7"/>
<dbReference type="EMBL" id="KN818346">
    <property type="protein sequence ID" value="KIL58133.1"/>
    <property type="molecule type" value="Genomic_DNA"/>
</dbReference>
<organism evidence="1 2">
    <name type="scientific">Amanita muscaria (strain Koide BX008)</name>
    <dbReference type="NCBI Taxonomy" id="946122"/>
    <lineage>
        <taxon>Eukaryota</taxon>
        <taxon>Fungi</taxon>
        <taxon>Dikarya</taxon>
        <taxon>Basidiomycota</taxon>
        <taxon>Agaricomycotina</taxon>
        <taxon>Agaricomycetes</taxon>
        <taxon>Agaricomycetidae</taxon>
        <taxon>Agaricales</taxon>
        <taxon>Pluteineae</taxon>
        <taxon>Amanitaceae</taxon>
        <taxon>Amanita</taxon>
    </lineage>
</organism>
<name>A0A0C2WPF7_AMAMK</name>
<evidence type="ECO:0000313" key="2">
    <source>
        <dbReference type="Proteomes" id="UP000054549"/>
    </source>
</evidence>
<dbReference type="Proteomes" id="UP000054549">
    <property type="component" value="Unassembled WGS sequence"/>
</dbReference>
<accession>A0A0C2WPF7</accession>
<protein>
    <submittedName>
        <fullName evidence="1">Uncharacterized protein</fullName>
    </submittedName>
</protein>
<proteinExistence type="predicted"/>
<gene>
    <name evidence="1" type="ORF">M378DRAFT_338833</name>
</gene>
<sequence length="96" mass="11194">MSRLWRRMNRSCNREEETGDFVRNADIASFWCTTVDERNTVPLRRSGVSVVGKRRSPLIPIEKNVDLLVKDYRGHVYSATVSYTRMVRRSRLSCQG</sequence>
<dbReference type="AlphaFoldDB" id="A0A0C2WPF7"/>
<evidence type="ECO:0000313" key="1">
    <source>
        <dbReference type="EMBL" id="KIL58133.1"/>
    </source>
</evidence>
<dbReference type="HOGENOM" id="CLU_2359243_0_0_1"/>
<keyword evidence="2" id="KW-1185">Reference proteome</keyword>